<dbReference type="AlphaFoldDB" id="A0A090SN68"/>
<evidence type="ECO:0000256" key="1">
    <source>
        <dbReference type="SAM" id="Phobius"/>
    </source>
</evidence>
<keyword evidence="1" id="KW-1133">Transmembrane helix</keyword>
<evidence type="ECO:0000313" key="3">
    <source>
        <dbReference type="Proteomes" id="UP000029228"/>
    </source>
</evidence>
<keyword evidence="3" id="KW-1185">Reference proteome</keyword>
<proteinExistence type="predicted"/>
<gene>
    <name evidence="2" type="ORF">JCM19235_3834</name>
</gene>
<protein>
    <submittedName>
        <fullName evidence="2">Uncharacterized protein</fullName>
    </submittedName>
</protein>
<feature type="transmembrane region" description="Helical" evidence="1">
    <location>
        <begin position="49"/>
        <end position="81"/>
    </location>
</feature>
<sequence length="241" mass="27674">MFLVFCAFAYAWYLTAGLDNRYHYVLSELGVVKKHNRAEPAWVNKAMQVIAWGCAIGCIFAVAIAGPMALAGSGILVLLAFGMMKRQPENQITTVIGERDDWLFAEYHLKRKVIVLWSRYDVCVHWNKSKEEVARDQTRGPLYLFFNTEDELKAAVEFLSSETKLACKVRANKKELFDQKRFPQELENLPVYGEIYTFDEAIERRKDPLARPGASYVIDGEWLSEKEWKETQKATISAMSQ</sequence>
<dbReference type="Proteomes" id="UP000029228">
    <property type="component" value="Unassembled WGS sequence"/>
</dbReference>
<evidence type="ECO:0000313" key="2">
    <source>
        <dbReference type="EMBL" id="GAL20832.1"/>
    </source>
</evidence>
<dbReference type="EMBL" id="BBMR01000006">
    <property type="protein sequence ID" value="GAL20832.1"/>
    <property type="molecule type" value="Genomic_DNA"/>
</dbReference>
<keyword evidence="1" id="KW-0812">Transmembrane</keyword>
<reference evidence="2 3" key="1">
    <citation type="submission" date="2014-09" db="EMBL/GenBank/DDBJ databases">
        <title>Vibrio maritimus JCM 19235. (C45) whole genome shotgun sequence.</title>
        <authorList>
            <person name="Sawabe T."/>
            <person name="Meirelles P."/>
            <person name="Nakanishi M."/>
            <person name="Sayaka M."/>
            <person name="Hattori M."/>
            <person name="Ohkuma M."/>
        </authorList>
    </citation>
    <scope>NUCLEOTIDE SEQUENCE [LARGE SCALE GENOMIC DNA]</scope>
    <source>
        <strain evidence="3">JCM19235</strain>
    </source>
</reference>
<accession>A0A090SN68</accession>
<comment type="caution">
    <text evidence="2">The sequence shown here is derived from an EMBL/GenBank/DDBJ whole genome shotgun (WGS) entry which is preliminary data.</text>
</comment>
<name>A0A090SN68_9VIBR</name>
<keyword evidence="1" id="KW-0472">Membrane</keyword>
<organism evidence="2 3">
    <name type="scientific">Vibrio maritimus</name>
    <dbReference type="NCBI Taxonomy" id="990268"/>
    <lineage>
        <taxon>Bacteria</taxon>
        <taxon>Pseudomonadati</taxon>
        <taxon>Pseudomonadota</taxon>
        <taxon>Gammaproteobacteria</taxon>
        <taxon>Vibrionales</taxon>
        <taxon>Vibrionaceae</taxon>
        <taxon>Vibrio</taxon>
    </lineage>
</organism>